<name>A0A1E4TAX9_9ASCO</name>
<organism evidence="2 3">
    <name type="scientific">Tortispora caseinolytica NRRL Y-17796</name>
    <dbReference type="NCBI Taxonomy" id="767744"/>
    <lineage>
        <taxon>Eukaryota</taxon>
        <taxon>Fungi</taxon>
        <taxon>Dikarya</taxon>
        <taxon>Ascomycota</taxon>
        <taxon>Saccharomycotina</taxon>
        <taxon>Trigonopsidomycetes</taxon>
        <taxon>Trigonopsidales</taxon>
        <taxon>Trigonopsidaceae</taxon>
        <taxon>Tortispora</taxon>
    </lineage>
</organism>
<dbReference type="EMBL" id="KV453843">
    <property type="protein sequence ID" value="ODV88853.1"/>
    <property type="molecule type" value="Genomic_DNA"/>
</dbReference>
<evidence type="ECO:0000313" key="3">
    <source>
        <dbReference type="Proteomes" id="UP000095023"/>
    </source>
</evidence>
<feature type="region of interest" description="Disordered" evidence="1">
    <location>
        <begin position="367"/>
        <end position="400"/>
    </location>
</feature>
<dbReference type="AlphaFoldDB" id="A0A1E4TAX9"/>
<protein>
    <recommendedName>
        <fullName evidence="4">Arrestin-like N-terminal domain-containing protein</fullName>
    </recommendedName>
</protein>
<proteinExistence type="predicted"/>
<keyword evidence="3" id="KW-1185">Reference proteome</keyword>
<evidence type="ECO:0000313" key="2">
    <source>
        <dbReference type="EMBL" id="ODV88853.1"/>
    </source>
</evidence>
<dbReference type="Proteomes" id="UP000095023">
    <property type="component" value="Unassembled WGS sequence"/>
</dbReference>
<gene>
    <name evidence="2" type="ORF">CANCADRAFT_32305</name>
</gene>
<feature type="compositionally biased region" description="Basic and acidic residues" evidence="1">
    <location>
        <begin position="388"/>
        <end position="400"/>
    </location>
</feature>
<reference evidence="3" key="1">
    <citation type="submission" date="2016-02" db="EMBL/GenBank/DDBJ databases">
        <title>Comparative genomics of biotechnologically important yeasts.</title>
        <authorList>
            <consortium name="DOE Joint Genome Institute"/>
            <person name="Riley R."/>
            <person name="Haridas S."/>
            <person name="Wolfe K.H."/>
            <person name="Lopes M.R."/>
            <person name="Hittinger C.T."/>
            <person name="Goker M."/>
            <person name="Salamov A."/>
            <person name="Wisecaver J."/>
            <person name="Long T.M."/>
            <person name="Aerts A.L."/>
            <person name="Barry K."/>
            <person name="Choi C."/>
            <person name="Clum A."/>
            <person name="Coughlan A.Y."/>
            <person name="Deshpande S."/>
            <person name="Douglass A.P."/>
            <person name="Hanson S.J."/>
            <person name="Klenk H.-P."/>
            <person name="Labutti K."/>
            <person name="Lapidus A."/>
            <person name="Lindquist E."/>
            <person name="Lipzen A."/>
            <person name="Meier-Kolthoff J.P."/>
            <person name="Ohm R.A."/>
            <person name="Otillar R.P."/>
            <person name="Pangilinan J."/>
            <person name="Peng Y."/>
            <person name="Rokas A."/>
            <person name="Rosa C.A."/>
            <person name="Scheuner C."/>
            <person name="Sibirny A.A."/>
            <person name="Slot J.C."/>
            <person name="Stielow J.B."/>
            <person name="Sun H."/>
            <person name="Kurtzman C.P."/>
            <person name="Blackwell M."/>
            <person name="Jeffries T.W."/>
            <person name="Grigoriev I.V."/>
        </authorList>
    </citation>
    <scope>NUCLEOTIDE SEQUENCE [LARGE SCALE GENOMIC DNA]</scope>
    <source>
        <strain evidence="3">NRRL Y-17796</strain>
    </source>
</reference>
<sequence length="400" mass="42941">MGGLAGAVIANAVNTAECARSGCRSGHYNVCDQCNSVRSAAKQPVEPFVVTFPAGNAVYCPGDTIEGHIGLSVLVPYENITVTLYGYVEIEYKHRRMRDRKLISISRRLGQDGRFRIHIPANAPIESCKCGKIAHTGLPPSLGDSACGMVDTLTPSNVRIRYRLRVTADGLPTVSVPIRIDPETHAPGLIDPGAFGSNVTAIADTFECVARLSKRSKWTDSCTSDGSAVAVSYNKIAPICFPQGVAQVDVCLVSGALNGSPPPVLQNIKLFLNANTVCFTEAGITTASRRTCIGSVDVSSAALTHGQHYTYNINYTVPAKTLKSLTAEFSSCCITRGYTLEFELNFKRHNTLKVIGPVAAYPEQEPTLHPAAEATTSSVPPEGYIRPLSDHTDPPPRYEE</sequence>
<evidence type="ECO:0000256" key="1">
    <source>
        <dbReference type="SAM" id="MobiDB-lite"/>
    </source>
</evidence>
<accession>A0A1E4TAX9</accession>
<evidence type="ECO:0008006" key="4">
    <source>
        <dbReference type="Google" id="ProtNLM"/>
    </source>
</evidence>